<dbReference type="PROSITE" id="PS50885">
    <property type="entry name" value="HAMP"/>
    <property type="match status" value="1"/>
</dbReference>
<keyword evidence="6" id="KW-0175">Coiled coil</keyword>
<dbReference type="SUPFAM" id="SSF58104">
    <property type="entry name" value="Methyl-accepting chemotaxis protein (MCP) signaling domain"/>
    <property type="match status" value="1"/>
</dbReference>
<dbReference type="SMART" id="SM00283">
    <property type="entry name" value="MA"/>
    <property type="match status" value="1"/>
</dbReference>
<evidence type="ECO:0000256" key="2">
    <source>
        <dbReference type="ARBA" id="ARBA00022519"/>
    </source>
</evidence>
<organism evidence="11 12">
    <name type="scientific">Rhodovarius crocodyli</name>
    <dbReference type="NCBI Taxonomy" id="1979269"/>
    <lineage>
        <taxon>Bacteria</taxon>
        <taxon>Pseudomonadati</taxon>
        <taxon>Pseudomonadota</taxon>
        <taxon>Alphaproteobacteria</taxon>
        <taxon>Acetobacterales</taxon>
        <taxon>Roseomonadaceae</taxon>
        <taxon>Rhodovarius</taxon>
    </lineage>
</organism>
<dbReference type="PROSITE" id="PS50192">
    <property type="entry name" value="T_SNARE"/>
    <property type="match status" value="1"/>
</dbReference>
<keyword evidence="2" id="KW-1003">Cell membrane</keyword>
<dbReference type="RefSeq" id="WP_127789951.1">
    <property type="nucleotide sequence ID" value="NZ_SACL01000012.1"/>
</dbReference>
<evidence type="ECO:0000256" key="7">
    <source>
        <dbReference type="SAM" id="Phobius"/>
    </source>
</evidence>
<evidence type="ECO:0000256" key="4">
    <source>
        <dbReference type="ARBA" id="ARBA00029447"/>
    </source>
</evidence>
<dbReference type="Gene3D" id="2.40.10.220">
    <property type="entry name" value="predicted glycosyltransferase like domains"/>
    <property type="match status" value="1"/>
</dbReference>
<dbReference type="InterPro" id="IPR009875">
    <property type="entry name" value="PilZ_domain"/>
</dbReference>
<dbReference type="PROSITE" id="PS50111">
    <property type="entry name" value="CHEMOTAXIS_TRANSDUC_2"/>
    <property type="match status" value="1"/>
</dbReference>
<keyword evidence="7" id="KW-1133">Transmembrane helix</keyword>
<feature type="transmembrane region" description="Helical" evidence="7">
    <location>
        <begin position="317"/>
        <end position="335"/>
    </location>
</feature>
<proteinExistence type="inferred from homology"/>
<keyword evidence="2" id="KW-0997">Cell inner membrane</keyword>
<dbReference type="Pfam" id="PF00672">
    <property type="entry name" value="HAMP"/>
    <property type="match status" value="1"/>
</dbReference>
<dbReference type="Gene3D" id="1.10.287.950">
    <property type="entry name" value="Methyl-accepting chemotaxis protein"/>
    <property type="match status" value="1"/>
</dbReference>
<dbReference type="InterPro" id="IPR004089">
    <property type="entry name" value="MCPsignal_dom"/>
</dbReference>
<dbReference type="SUPFAM" id="SSF141371">
    <property type="entry name" value="PilZ domain-like"/>
    <property type="match status" value="1"/>
</dbReference>
<dbReference type="InterPro" id="IPR003660">
    <property type="entry name" value="HAMP_dom"/>
</dbReference>
<evidence type="ECO:0000259" key="8">
    <source>
        <dbReference type="PROSITE" id="PS50111"/>
    </source>
</evidence>
<reference evidence="11 12" key="1">
    <citation type="submission" date="2019-01" db="EMBL/GenBank/DDBJ databases">
        <authorList>
            <person name="Chen W.-M."/>
        </authorList>
    </citation>
    <scope>NUCLEOTIDE SEQUENCE [LARGE SCALE GENOMIC DNA]</scope>
    <source>
        <strain evidence="11 12">CCP-6</strain>
    </source>
</reference>
<comment type="similarity">
    <text evidence="4">Belongs to the methyl-accepting chemotaxis (MCP) protein family.</text>
</comment>
<keyword evidence="12" id="KW-1185">Reference proteome</keyword>
<dbReference type="PANTHER" id="PTHR32089">
    <property type="entry name" value="METHYL-ACCEPTING CHEMOTAXIS PROTEIN MCPB"/>
    <property type="match status" value="1"/>
</dbReference>
<evidence type="ECO:0000313" key="11">
    <source>
        <dbReference type="EMBL" id="RVT90683.1"/>
    </source>
</evidence>
<dbReference type="PANTHER" id="PTHR32089:SF112">
    <property type="entry name" value="LYSOZYME-LIKE PROTEIN-RELATED"/>
    <property type="match status" value="1"/>
</dbReference>
<dbReference type="GO" id="GO:0007165">
    <property type="term" value="P:signal transduction"/>
    <property type="evidence" value="ECO:0007669"/>
    <property type="project" value="UniProtKB-KW"/>
</dbReference>
<dbReference type="GO" id="GO:0035438">
    <property type="term" value="F:cyclic-di-GMP binding"/>
    <property type="evidence" value="ECO:0007669"/>
    <property type="project" value="InterPro"/>
</dbReference>
<feature type="domain" description="T-SNARE coiled-coil homology" evidence="9">
    <location>
        <begin position="582"/>
        <end position="644"/>
    </location>
</feature>
<dbReference type="Gene3D" id="6.10.340.10">
    <property type="match status" value="1"/>
</dbReference>
<dbReference type="EMBL" id="SACL01000012">
    <property type="protein sequence ID" value="RVT90683.1"/>
    <property type="molecule type" value="Genomic_DNA"/>
</dbReference>
<evidence type="ECO:0000256" key="5">
    <source>
        <dbReference type="PROSITE-ProRule" id="PRU00284"/>
    </source>
</evidence>
<dbReference type="InterPro" id="IPR000727">
    <property type="entry name" value="T_SNARE_dom"/>
</dbReference>
<protein>
    <submittedName>
        <fullName evidence="11">HAMP domain-containing protein</fullName>
    </submittedName>
</protein>
<feature type="domain" description="HAMP" evidence="10">
    <location>
        <begin position="336"/>
        <end position="389"/>
    </location>
</feature>
<gene>
    <name evidence="11" type="ORF">EOD42_23050</name>
</gene>
<evidence type="ECO:0000256" key="1">
    <source>
        <dbReference type="ARBA" id="ARBA00004429"/>
    </source>
</evidence>
<accession>A0A437LZD2</accession>
<dbReference type="Pfam" id="PF07238">
    <property type="entry name" value="PilZ"/>
    <property type="match status" value="1"/>
</dbReference>
<comment type="subcellular location">
    <subcellularLocation>
        <location evidence="1">Cell inner membrane</location>
        <topology evidence="1">Multi-pass membrane protein</topology>
    </subcellularLocation>
</comment>
<comment type="caution">
    <text evidence="11">The sequence shown here is derived from an EMBL/GenBank/DDBJ whole genome shotgun (WGS) entry which is preliminary data.</text>
</comment>
<dbReference type="AlphaFoldDB" id="A0A437LZD2"/>
<dbReference type="OrthoDB" id="7295762at2"/>
<feature type="domain" description="Methyl-accepting transducer" evidence="8">
    <location>
        <begin position="405"/>
        <end position="652"/>
    </location>
</feature>
<evidence type="ECO:0000259" key="9">
    <source>
        <dbReference type="PROSITE" id="PS50192"/>
    </source>
</evidence>
<dbReference type="Proteomes" id="UP000282957">
    <property type="component" value="Unassembled WGS sequence"/>
</dbReference>
<dbReference type="Pfam" id="PF08376">
    <property type="entry name" value="NIT"/>
    <property type="match status" value="1"/>
</dbReference>
<sequence length="787" mass="82349">MNIGVRLMMPVFVLGLVLVILLGSGVNRAWDALLATDASSKVSRETHALMTAEAALAAERGVANGLLLSGDGNPQAWASVRRSREEGEAALARTMTGIGLLAGQSARVAAARDSQAYAVQAVEEMRRAIDAGGASRPAAADWFAATSRRIEAVTALRRALEAEIRHEAAADRMYGVRDALAEMREFLGRERGVVNGAIAARRALDPSEVQQLGFAEGHVMGARERMLPRLALLPADVAQPVTAALAALERDFAPTRARVLQAGMSGAEWPLGAPQWWSLSTTAIDGLRAAQAAMTESLGQRLQEDGRSANIALIRDLGFLVLGVMLVAGAGWSVMRQVVRPMRGIVAALTDITAGRVETAIPAIPRKDELGALAQATRAYQQAAREAQSHAAERVAMEQRAVAARSEALIEMAGVIEHETSLAVRKVSTRAGELASMTGALSEIANRAAASAGSAADISADSRREAESAAHSTGELAKAVGEVAEQMARASRVTRDAVGLTEQGRQVFDELSGNMAEVGKVADLIADIAARTNLLALNATIEAARAGEAGKGFAVVATEVKNLAAQTARSTEEIGSRIAAIDGSAREALQVMRGVADAVGQIDQVAVAIGAAIEEQSATTRDIARAIEQLSGGVQDVAGEIDNLSVGVREGAQRADLVRSGTDEVVRAMESLGGHITGLMRSRITELDRRQEQRVQIDSGLAVEVLVDGKPIAGRIRDLSAGGARLEAAVPAHARLLRLNIPGLSPVEARVVRRDADGVGVAFDALGAMQEEALRGIIRQAGQALAA</sequence>
<name>A0A437LZD2_9PROT</name>
<evidence type="ECO:0000259" key="10">
    <source>
        <dbReference type="PROSITE" id="PS50885"/>
    </source>
</evidence>
<evidence type="ECO:0000313" key="12">
    <source>
        <dbReference type="Proteomes" id="UP000282957"/>
    </source>
</evidence>
<evidence type="ECO:0000256" key="3">
    <source>
        <dbReference type="ARBA" id="ARBA00023224"/>
    </source>
</evidence>
<evidence type="ECO:0000256" key="6">
    <source>
        <dbReference type="SAM" id="Coils"/>
    </source>
</evidence>
<dbReference type="Pfam" id="PF00015">
    <property type="entry name" value="MCPsignal"/>
    <property type="match status" value="1"/>
</dbReference>
<keyword evidence="7" id="KW-0812">Transmembrane</keyword>
<feature type="coiled-coil region" evidence="6">
    <location>
        <begin position="373"/>
        <end position="400"/>
    </location>
</feature>
<dbReference type="InterPro" id="IPR013587">
    <property type="entry name" value="Nitrate/nitrite_sensing"/>
</dbReference>
<dbReference type="GO" id="GO:0005886">
    <property type="term" value="C:plasma membrane"/>
    <property type="evidence" value="ECO:0007669"/>
    <property type="project" value="UniProtKB-SubCell"/>
</dbReference>
<keyword evidence="3 5" id="KW-0807">Transducer</keyword>
<dbReference type="SMART" id="SM00304">
    <property type="entry name" value="HAMP"/>
    <property type="match status" value="1"/>
</dbReference>
<keyword evidence="7" id="KW-0472">Membrane</keyword>